<accession>W7J3I7</accession>
<dbReference type="Proteomes" id="UP000019277">
    <property type="component" value="Unassembled WGS sequence"/>
</dbReference>
<dbReference type="GO" id="GO:0051537">
    <property type="term" value="F:2 iron, 2 sulfur cluster binding"/>
    <property type="evidence" value="ECO:0007669"/>
    <property type="project" value="UniProtKB-KW"/>
</dbReference>
<dbReference type="GO" id="GO:0042128">
    <property type="term" value="P:nitrate assimilation"/>
    <property type="evidence" value="ECO:0007669"/>
    <property type="project" value="UniProtKB-KW"/>
</dbReference>
<evidence type="ECO:0000256" key="2">
    <source>
        <dbReference type="ARBA" id="ARBA00022723"/>
    </source>
</evidence>
<keyword evidence="9" id="KW-1185">Reference proteome</keyword>
<dbReference type="STRING" id="909613.UO65_1056"/>
<keyword evidence="4" id="KW-0408">Iron</keyword>
<sequence>MTVQQMTVQPMNAVDSTMWFEVCALGALGREEGVAALLPDGTQVAVFRTHDDRVFALANLDPFSGAAVLARGIVGDLGGTPVVASPMHKQHFDLRTGACVEDGTVAVPTYPVRVSGGTISLGRT</sequence>
<evidence type="ECO:0000256" key="4">
    <source>
        <dbReference type="ARBA" id="ARBA00023004"/>
    </source>
</evidence>
<dbReference type="EMBL" id="AYXG01000042">
    <property type="protein sequence ID" value="EWC63602.1"/>
    <property type="molecule type" value="Genomic_DNA"/>
</dbReference>
<dbReference type="SUPFAM" id="SSF50022">
    <property type="entry name" value="ISP domain"/>
    <property type="match status" value="1"/>
</dbReference>
<dbReference type="InterPro" id="IPR036922">
    <property type="entry name" value="Rieske_2Fe-2S_sf"/>
</dbReference>
<evidence type="ECO:0000256" key="5">
    <source>
        <dbReference type="ARBA" id="ARBA00023014"/>
    </source>
</evidence>
<evidence type="ECO:0000256" key="1">
    <source>
        <dbReference type="ARBA" id="ARBA00022714"/>
    </source>
</evidence>
<dbReference type="PANTHER" id="PTHR40562:SF1">
    <property type="entry name" value="NITRITE REDUCTASE (NADH) SMALL SUBUNIT"/>
    <property type="match status" value="1"/>
</dbReference>
<dbReference type="InterPro" id="IPR017881">
    <property type="entry name" value="NirD"/>
</dbReference>
<dbReference type="PANTHER" id="PTHR40562">
    <property type="match status" value="1"/>
</dbReference>
<evidence type="ECO:0000256" key="6">
    <source>
        <dbReference type="ARBA" id="ARBA00023063"/>
    </source>
</evidence>
<dbReference type="PROSITE" id="PS51300">
    <property type="entry name" value="NIRD"/>
    <property type="match status" value="1"/>
</dbReference>
<dbReference type="EC" id="1.7.1.4" evidence="8"/>
<dbReference type="eggNOG" id="COG2146">
    <property type="taxonomic scope" value="Bacteria"/>
</dbReference>
<keyword evidence="6" id="KW-0534">Nitrate assimilation</keyword>
<dbReference type="InterPro" id="IPR012748">
    <property type="entry name" value="Rieske-like_NirD"/>
</dbReference>
<dbReference type="InterPro" id="IPR017941">
    <property type="entry name" value="Rieske_2Fe-2S"/>
</dbReference>
<protein>
    <submittedName>
        <fullName evidence="8">Nitrite reductase small subunit</fullName>
        <ecNumber evidence="8">1.7.1.4</ecNumber>
    </submittedName>
</protein>
<evidence type="ECO:0000256" key="3">
    <source>
        <dbReference type="ARBA" id="ARBA00023002"/>
    </source>
</evidence>
<dbReference type="AlphaFoldDB" id="W7J3I7"/>
<name>W7J3I7_9PSEU</name>
<evidence type="ECO:0000313" key="9">
    <source>
        <dbReference type="Proteomes" id="UP000019277"/>
    </source>
</evidence>
<dbReference type="GO" id="GO:0046872">
    <property type="term" value="F:metal ion binding"/>
    <property type="evidence" value="ECO:0007669"/>
    <property type="project" value="UniProtKB-KW"/>
</dbReference>
<evidence type="ECO:0000259" key="7">
    <source>
        <dbReference type="PROSITE" id="PS51296"/>
    </source>
</evidence>
<dbReference type="GO" id="GO:0016705">
    <property type="term" value="F:oxidoreductase activity, acting on paired donors, with incorporation or reduction of molecular oxygen"/>
    <property type="evidence" value="ECO:0007669"/>
    <property type="project" value="UniProtKB-ARBA"/>
</dbReference>
<dbReference type="CDD" id="cd03529">
    <property type="entry name" value="Rieske_NirD"/>
    <property type="match status" value="1"/>
</dbReference>
<keyword evidence="1" id="KW-0001">2Fe-2S</keyword>
<keyword evidence="2" id="KW-0479">Metal-binding</keyword>
<organism evidence="8 9">
    <name type="scientific">Actinokineospora spheciospongiae</name>
    <dbReference type="NCBI Taxonomy" id="909613"/>
    <lineage>
        <taxon>Bacteria</taxon>
        <taxon>Bacillati</taxon>
        <taxon>Actinomycetota</taxon>
        <taxon>Actinomycetes</taxon>
        <taxon>Pseudonocardiales</taxon>
        <taxon>Pseudonocardiaceae</taxon>
        <taxon>Actinokineospora</taxon>
    </lineage>
</organism>
<dbReference type="NCBIfam" id="TIGR02378">
    <property type="entry name" value="nirD_assim_sml"/>
    <property type="match status" value="1"/>
</dbReference>
<gene>
    <name evidence="8" type="ORF">UO65_1056</name>
</gene>
<dbReference type="GO" id="GO:0004497">
    <property type="term" value="F:monooxygenase activity"/>
    <property type="evidence" value="ECO:0007669"/>
    <property type="project" value="UniProtKB-ARBA"/>
</dbReference>
<keyword evidence="3 8" id="KW-0560">Oxidoreductase</keyword>
<dbReference type="PATRIC" id="fig|909613.9.peg.1072"/>
<feature type="domain" description="Rieske" evidence="7">
    <location>
        <begin position="19"/>
        <end position="121"/>
    </location>
</feature>
<dbReference type="Pfam" id="PF13806">
    <property type="entry name" value="Rieske_2"/>
    <property type="match status" value="1"/>
</dbReference>
<keyword evidence="5" id="KW-0411">Iron-sulfur</keyword>
<dbReference type="GO" id="GO:0008942">
    <property type="term" value="F:nitrite reductase [NAD(P)H] activity"/>
    <property type="evidence" value="ECO:0007669"/>
    <property type="project" value="UniProtKB-EC"/>
</dbReference>
<dbReference type="PROSITE" id="PS51296">
    <property type="entry name" value="RIESKE"/>
    <property type="match status" value="1"/>
</dbReference>
<dbReference type="Gene3D" id="2.102.10.10">
    <property type="entry name" value="Rieske [2Fe-2S] iron-sulphur domain"/>
    <property type="match status" value="1"/>
</dbReference>
<reference evidence="8 9" key="1">
    <citation type="journal article" date="2014" name="Genome Announc.">
        <title>Draft Genome Sequence of the Antitrypanosomally Active Sponge-Associated Bacterium Actinokineospora sp. Strain EG49.</title>
        <authorList>
            <person name="Harjes J."/>
            <person name="Ryu T."/>
            <person name="Abdelmohsen U.R."/>
            <person name="Moitinho-Silva L."/>
            <person name="Horn H."/>
            <person name="Ravasi T."/>
            <person name="Hentschel U."/>
        </authorList>
    </citation>
    <scope>NUCLEOTIDE SEQUENCE [LARGE SCALE GENOMIC DNA]</scope>
    <source>
        <strain evidence="8 9">EG49</strain>
    </source>
</reference>
<comment type="caution">
    <text evidence="8">The sequence shown here is derived from an EMBL/GenBank/DDBJ whole genome shotgun (WGS) entry which is preliminary data.</text>
</comment>
<proteinExistence type="predicted"/>
<evidence type="ECO:0000313" key="8">
    <source>
        <dbReference type="EMBL" id="EWC63602.1"/>
    </source>
</evidence>